<name>A0A1F4ZVL9_9BACT</name>
<proteinExistence type="predicted"/>
<keyword evidence="1" id="KW-1133">Transmembrane helix</keyword>
<organism evidence="2 3">
    <name type="scientific">Candidatus Amesbacteria bacterium RIFOXYB1_FULL_44_23</name>
    <dbReference type="NCBI Taxonomy" id="1797263"/>
    <lineage>
        <taxon>Bacteria</taxon>
        <taxon>Candidatus Amesiibacteriota</taxon>
    </lineage>
</organism>
<dbReference type="GO" id="GO:0005576">
    <property type="term" value="C:extracellular region"/>
    <property type="evidence" value="ECO:0007669"/>
    <property type="project" value="InterPro"/>
</dbReference>
<sequence>MRTVRGVLVMEVMLTAAIFVLIGSGAVVGMVSALNMNRTAQERVAAVNYAQEGLEAVRSIRNQNYNLLVDSSGVGVQRNGTTGVWEFNGSANNTWGKYTRVMTVANAQRDASRNIVASGGTTDYTTKKVTSTVTWDFSPTQAFDVTVSDYLTDWKSTMGGLIVYSDGTNTPIYREYGQPVDAFSTESSAPSGASGLNFVVRTSPVKREAVVAYSDSGGTLRVLCFDGVTWSSEWSVTAGGTGTTRRFDVAYEKTTGDVMVAYSRNAAAVNAVDYRTKSGTSACGSGNWASAASLPTSTTLTSGTAYWIRLERSPVAASNRIAIAWSDSDSDLGAAVWEGSSWGNLPGTTLETNLEYVAAGGDVQSFDLAIENTSGDIMVAWGVLTTGSCSAGSTCMRYRAFSAGAWGAITAIPTVADSATSIDLGSAPNSDAILLAAIDNTSEDFSTAYWSGTAWTGRANQDTKAAAPVAGSKLVSVAYLVSGATTRGIINYHDNSSNTVGWLTCNGSAACNSESDWTPSPRFNSIQVWYDSKPNPLVSNQLMFTIADNNNNLFAKSLSMTATPTFTWNNADGTNALESVPATLAYPFSFAFWQK</sequence>
<keyword evidence="1" id="KW-0812">Transmembrane</keyword>
<comment type="caution">
    <text evidence="2">The sequence shown here is derived from an EMBL/GenBank/DDBJ whole genome shotgun (WGS) entry which is preliminary data.</text>
</comment>
<feature type="transmembrane region" description="Helical" evidence="1">
    <location>
        <begin position="12"/>
        <end position="34"/>
    </location>
</feature>
<evidence type="ECO:0000256" key="1">
    <source>
        <dbReference type="SAM" id="Phobius"/>
    </source>
</evidence>
<dbReference type="InterPro" id="IPR003842">
    <property type="entry name" value="Vacuolating_cytotoxin"/>
</dbReference>
<accession>A0A1F4ZVL9</accession>
<dbReference type="EMBL" id="MEXR01000019">
    <property type="protein sequence ID" value="OGD09896.1"/>
    <property type="molecule type" value="Genomic_DNA"/>
</dbReference>
<dbReference type="Proteomes" id="UP000176424">
    <property type="component" value="Unassembled WGS sequence"/>
</dbReference>
<reference evidence="2 3" key="1">
    <citation type="journal article" date="2016" name="Nat. Commun.">
        <title>Thousands of microbial genomes shed light on interconnected biogeochemical processes in an aquifer system.</title>
        <authorList>
            <person name="Anantharaman K."/>
            <person name="Brown C.T."/>
            <person name="Hug L.A."/>
            <person name="Sharon I."/>
            <person name="Castelle C.J."/>
            <person name="Probst A.J."/>
            <person name="Thomas B.C."/>
            <person name="Singh A."/>
            <person name="Wilkins M.J."/>
            <person name="Karaoz U."/>
            <person name="Brodie E.L."/>
            <person name="Williams K.H."/>
            <person name="Hubbard S.S."/>
            <person name="Banfield J.F."/>
        </authorList>
    </citation>
    <scope>NUCLEOTIDE SEQUENCE [LARGE SCALE GENOMIC DNA]</scope>
</reference>
<gene>
    <name evidence="2" type="ORF">A2397_06245</name>
</gene>
<evidence type="ECO:0000313" key="3">
    <source>
        <dbReference type="Proteomes" id="UP000176424"/>
    </source>
</evidence>
<dbReference type="STRING" id="1797263.A2397_06245"/>
<keyword evidence="1" id="KW-0472">Membrane</keyword>
<dbReference type="AlphaFoldDB" id="A0A1F4ZVL9"/>
<protein>
    <submittedName>
        <fullName evidence="2">Uncharacterized protein</fullName>
    </submittedName>
</protein>
<dbReference type="PRINTS" id="PR01656">
    <property type="entry name" value="VACCYTOTOXIN"/>
</dbReference>
<evidence type="ECO:0000313" key="2">
    <source>
        <dbReference type="EMBL" id="OGD09896.1"/>
    </source>
</evidence>